<reference evidence="1 2" key="1">
    <citation type="journal article" date="2015" name="Nature">
        <title>rRNA introns, odd ribosomes, and small enigmatic genomes across a large radiation of phyla.</title>
        <authorList>
            <person name="Brown C.T."/>
            <person name="Hug L.A."/>
            <person name="Thomas B.C."/>
            <person name="Sharon I."/>
            <person name="Castelle C.J."/>
            <person name="Singh A."/>
            <person name="Wilkins M.J."/>
            <person name="Williams K.H."/>
            <person name="Banfield J.F."/>
        </authorList>
    </citation>
    <scope>NUCLEOTIDE SEQUENCE [LARGE SCALE GENOMIC DNA]</scope>
</reference>
<dbReference type="Proteomes" id="UP000034920">
    <property type="component" value="Unassembled WGS sequence"/>
</dbReference>
<dbReference type="PANTHER" id="PTHR38436">
    <property type="entry name" value="POLYKETIDE CYCLASE SNOAL-LIKE DOMAIN"/>
    <property type="match status" value="1"/>
</dbReference>
<dbReference type="Gene3D" id="3.10.450.50">
    <property type="match status" value="1"/>
</dbReference>
<gene>
    <name evidence="1" type="ORF">UU80_C0032G0025</name>
</gene>
<evidence type="ECO:0000313" key="2">
    <source>
        <dbReference type="Proteomes" id="UP000034920"/>
    </source>
</evidence>
<evidence type="ECO:0008006" key="3">
    <source>
        <dbReference type="Google" id="ProtNLM"/>
    </source>
</evidence>
<dbReference type="EMBL" id="LCCA01000032">
    <property type="protein sequence ID" value="KKS21261.1"/>
    <property type="molecule type" value="Genomic_DNA"/>
</dbReference>
<dbReference type="Pfam" id="PF07366">
    <property type="entry name" value="SnoaL"/>
    <property type="match status" value="1"/>
</dbReference>
<organism evidence="1 2">
    <name type="scientific">candidate division WWE3 bacterium GW2011_GWA1_41_8</name>
    <dbReference type="NCBI Taxonomy" id="1619103"/>
    <lineage>
        <taxon>Bacteria</taxon>
        <taxon>Katanobacteria</taxon>
    </lineage>
</organism>
<name>A0A0G0ZGV0_UNCKA</name>
<accession>A0A0G0ZGV0</accession>
<proteinExistence type="predicted"/>
<dbReference type="InterPro" id="IPR032710">
    <property type="entry name" value="NTF2-like_dom_sf"/>
</dbReference>
<protein>
    <recommendedName>
        <fullName evidence="3">Ester cyclase</fullName>
    </recommendedName>
</protein>
<evidence type="ECO:0000313" key="1">
    <source>
        <dbReference type="EMBL" id="KKS21261.1"/>
    </source>
</evidence>
<sequence>MEPEKLKGIIRSYIEAINKNDPRALDGFFAPNLRTHTLPTGYPRGTEGLKTLISTYQKAFTNFKLKVDDIITEGDTVVVLWSATGKHTDDFMGARATGSALSIAGCSVYKISRDGKITDHWNFINQLDVLKQLGVDVEELQRMPAFA</sequence>
<comment type="caution">
    <text evidence="1">The sequence shown here is derived from an EMBL/GenBank/DDBJ whole genome shotgun (WGS) entry which is preliminary data.</text>
</comment>
<dbReference type="GO" id="GO:0030638">
    <property type="term" value="P:polyketide metabolic process"/>
    <property type="evidence" value="ECO:0007669"/>
    <property type="project" value="InterPro"/>
</dbReference>
<dbReference type="SUPFAM" id="SSF54427">
    <property type="entry name" value="NTF2-like"/>
    <property type="match status" value="1"/>
</dbReference>
<dbReference type="PANTHER" id="PTHR38436:SF1">
    <property type="entry name" value="ESTER CYCLASE"/>
    <property type="match status" value="1"/>
</dbReference>
<dbReference type="STRING" id="1619103.UU80_C0032G0025"/>
<dbReference type="InterPro" id="IPR009959">
    <property type="entry name" value="Cyclase_SnoaL-like"/>
</dbReference>
<dbReference type="AlphaFoldDB" id="A0A0G0ZGV0"/>